<evidence type="ECO:0000313" key="3">
    <source>
        <dbReference type="EMBL" id="KAG5162920.1"/>
    </source>
</evidence>
<dbReference type="InterPro" id="IPR010730">
    <property type="entry name" value="HET"/>
</dbReference>
<sequence length="687" mass="77272">MDTKVLPLCDVCQTLDLQKTNTNREPTKYHLGNLGDIHRKGSGPQACPCCSLLIPFLTHYGSYDDDYEVSIEWKKKGGFFFSTEGDNLAFLNEDIATSPYGSARAVHNVIDPNLIKKWLAICERDHGDPCNPQGRVIKSSSDDDGVAVLRLVDVIDLCIVEASPGDCYVALSYIWGPSLPDIRLTKGTLSDLTTKGSLSSFFPIMPKTIVDAIDLVRRIGERYLWVDMLCLLQDDDEDMLDGIAHMDLVYQCAACTIIAAYGEDFNAGLPGLNAESRVVDQQITEVLPGIRMTSTTGVYNDMQSIYTTRGWTLQELVLSHRTLVFTKNRIYFRCRSNCMSEDTIYDNFPSAVNTVLHSGSGISFLADSEPSPLHAYTSQLFRYADRELSKLSDTIHAFTGILRFLSVQAKSGILEGLFTSSFDASVLFWDNFPLANHAPGRRDGFPSWSWAGWTRMRDGYSRFCTSPATANAWLRSDTYIVWYKRRYPNAELELIWDLDSQLKHGKPEDGDVGYRPTSEDPYGRDPGNWNVEGRQTKPDTSNGHCEGLIREEMKKREYSFLHFFAYTVLVCGFGTPPESSNWAKTHPILGKDGAECGGLTFDDLNARESADGPSELVILSKVDKYDDFFNDSVTHERPCYWVMLIERMLDGREDSVLAERRGIGFLFEDCMEHVLEPGKVWKEIVLT</sequence>
<dbReference type="PANTHER" id="PTHR33112">
    <property type="entry name" value="DOMAIN PROTEIN, PUTATIVE-RELATED"/>
    <property type="match status" value="1"/>
</dbReference>
<dbReference type="EMBL" id="JAFIQS010000017">
    <property type="protein sequence ID" value="KAG5162920.1"/>
    <property type="molecule type" value="Genomic_DNA"/>
</dbReference>
<accession>A0A8H8CFE0</accession>
<proteinExistence type="predicted"/>
<dbReference type="PANTHER" id="PTHR33112:SF12">
    <property type="entry name" value="HETEROKARYON INCOMPATIBILITY DOMAIN-CONTAINING PROTEIN"/>
    <property type="match status" value="1"/>
</dbReference>
<dbReference type="OrthoDB" id="2964287at2759"/>
<name>A0A8H8CFE0_PSICU</name>
<dbReference type="Pfam" id="PF06985">
    <property type="entry name" value="HET"/>
    <property type="match status" value="1"/>
</dbReference>
<dbReference type="AlphaFoldDB" id="A0A8H8CFE0"/>
<protein>
    <recommendedName>
        <fullName evidence="2">Heterokaryon incompatibility domain-containing protein</fullName>
    </recommendedName>
</protein>
<organism evidence="3">
    <name type="scientific">Psilocybe cubensis</name>
    <name type="common">Psychedelic mushroom</name>
    <name type="synonym">Stropharia cubensis</name>
    <dbReference type="NCBI Taxonomy" id="181762"/>
    <lineage>
        <taxon>Eukaryota</taxon>
        <taxon>Fungi</taxon>
        <taxon>Dikarya</taxon>
        <taxon>Basidiomycota</taxon>
        <taxon>Agaricomycotina</taxon>
        <taxon>Agaricomycetes</taxon>
        <taxon>Agaricomycetidae</taxon>
        <taxon>Agaricales</taxon>
        <taxon>Agaricineae</taxon>
        <taxon>Strophariaceae</taxon>
        <taxon>Psilocybe</taxon>
    </lineage>
</organism>
<reference evidence="3" key="1">
    <citation type="submission" date="2021-02" db="EMBL/GenBank/DDBJ databases">
        <title>Psilocybe cubensis genome.</title>
        <authorList>
            <person name="Mckernan K.J."/>
            <person name="Crawford S."/>
            <person name="Trippe A."/>
            <person name="Kane L.T."/>
            <person name="Mclaughlin S."/>
        </authorList>
    </citation>
    <scope>NUCLEOTIDE SEQUENCE [LARGE SCALE GENOMIC DNA]</scope>
    <source>
        <strain evidence="3">MGC-MH-2018</strain>
    </source>
</reference>
<evidence type="ECO:0000256" key="1">
    <source>
        <dbReference type="SAM" id="MobiDB-lite"/>
    </source>
</evidence>
<evidence type="ECO:0000259" key="2">
    <source>
        <dbReference type="Pfam" id="PF06985"/>
    </source>
</evidence>
<feature type="domain" description="Heterokaryon incompatibility" evidence="2">
    <location>
        <begin position="168"/>
        <end position="315"/>
    </location>
</feature>
<gene>
    <name evidence="3" type="ORF">JR316_012308</name>
</gene>
<comment type="caution">
    <text evidence="3">The sequence shown here is derived from an EMBL/GenBank/DDBJ whole genome shotgun (WGS) entry which is preliminary data.</text>
</comment>
<feature type="region of interest" description="Disordered" evidence="1">
    <location>
        <begin position="507"/>
        <end position="544"/>
    </location>
</feature>